<dbReference type="Gene3D" id="2.30.30.190">
    <property type="entry name" value="CAP Gly-rich-like domain"/>
    <property type="match status" value="1"/>
</dbReference>
<evidence type="ECO:0000313" key="7">
    <source>
        <dbReference type="Proteomes" id="UP000009328"/>
    </source>
</evidence>
<feature type="region of interest" description="Disordered" evidence="4">
    <location>
        <begin position="83"/>
        <end position="129"/>
    </location>
</feature>
<dbReference type="PANTHER" id="PTHR18916">
    <property type="entry name" value="DYNACTIN 1-RELATED MICROTUBULE-BINDING"/>
    <property type="match status" value="1"/>
</dbReference>
<dbReference type="InterPro" id="IPR000938">
    <property type="entry name" value="CAP-Gly_domain"/>
</dbReference>
<reference evidence="6 7" key="1">
    <citation type="journal article" date="2012" name="Eukaryot. Cell">
        <title>Draft genome sequence of Wickerhamomyces ciferrii NRRL Y-1031 F-60-10.</title>
        <authorList>
            <person name="Schneider J."/>
            <person name="Andrea H."/>
            <person name="Blom J."/>
            <person name="Jaenicke S."/>
            <person name="Ruckert C."/>
            <person name="Schorsch C."/>
            <person name="Szczepanowski R."/>
            <person name="Farwick M."/>
            <person name="Goesmann A."/>
            <person name="Puhler A."/>
            <person name="Schaffer S."/>
            <person name="Tauch A."/>
            <person name="Kohler T."/>
            <person name="Brinkrolf K."/>
        </authorList>
    </citation>
    <scope>NUCLEOTIDE SEQUENCE [LARGE SCALE GENOMIC DNA]</scope>
    <source>
        <strain evidence="7">ATCC 14091 / BCRC 22168 / CBS 111 / JCM 3599 / NBRC 0793 / NRRL Y-1031 F-60-10</strain>
    </source>
</reference>
<dbReference type="FunCoup" id="K0KCX4">
    <property type="interactions" value="99"/>
</dbReference>
<dbReference type="STRING" id="1206466.K0KCX4"/>
<organism evidence="6 7">
    <name type="scientific">Wickerhamomyces ciferrii (strain ATCC 14091 / BCRC 22168 / CBS 111 / JCM 3599 / NBRC 0793 / NRRL Y-1031 F-60-10)</name>
    <name type="common">Yeast</name>
    <name type="synonym">Pichia ciferrii</name>
    <dbReference type="NCBI Taxonomy" id="1206466"/>
    <lineage>
        <taxon>Eukaryota</taxon>
        <taxon>Fungi</taxon>
        <taxon>Dikarya</taxon>
        <taxon>Ascomycota</taxon>
        <taxon>Saccharomycotina</taxon>
        <taxon>Saccharomycetes</taxon>
        <taxon>Phaffomycetales</taxon>
        <taxon>Wickerhamomycetaceae</taxon>
        <taxon>Wickerhamomyces</taxon>
    </lineage>
</organism>
<feature type="coiled-coil region" evidence="3">
    <location>
        <begin position="763"/>
        <end position="790"/>
    </location>
</feature>
<dbReference type="HOGENOM" id="CLU_321106_0_0_1"/>
<feature type="coiled-coil region" evidence="3">
    <location>
        <begin position="136"/>
        <end position="219"/>
    </location>
</feature>
<keyword evidence="3" id="KW-0175">Coiled coil</keyword>
<comment type="caution">
    <text evidence="6">The sequence shown here is derived from an EMBL/GenBank/DDBJ whole genome shotgun (WGS) entry which is preliminary data.</text>
</comment>
<dbReference type="GO" id="GO:0031122">
    <property type="term" value="P:cytoplasmic microtubule organization"/>
    <property type="evidence" value="ECO:0007669"/>
    <property type="project" value="TreeGrafter"/>
</dbReference>
<evidence type="ECO:0000259" key="5">
    <source>
        <dbReference type="PROSITE" id="PS50245"/>
    </source>
</evidence>
<feature type="domain" description="CAP-Gly" evidence="5">
    <location>
        <begin position="22"/>
        <end position="65"/>
    </location>
</feature>
<accession>K0KCX4</accession>
<name>K0KCX4_WICCF</name>
<evidence type="ECO:0000256" key="3">
    <source>
        <dbReference type="SAM" id="Coils"/>
    </source>
</evidence>
<dbReference type="SMART" id="SM01052">
    <property type="entry name" value="CAP_GLY"/>
    <property type="match status" value="1"/>
</dbReference>
<dbReference type="EMBL" id="CAIF01000058">
    <property type="protein sequence ID" value="CCH42955.1"/>
    <property type="molecule type" value="Genomic_DNA"/>
</dbReference>
<proteinExistence type="predicted"/>
<dbReference type="InParanoid" id="K0KCX4"/>
<feature type="region of interest" description="Disordered" evidence="4">
    <location>
        <begin position="405"/>
        <end position="425"/>
    </location>
</feature>
<evidence type="ECO:0000313" key="6">
    <source>
        <dbReference type="EMBL" id="CCH42955.1"/>
    </source>
</evidence>
<dbReference type="InterPro" id="IPR036859">
    <property type="entry name" value="CAP-Gly_dom_sf"/>
</dbReference>
<feature type="compositionally biased region" description="Low complexity" evidence="4">
    <location>
        <begin position="99"/>
        <end position="129"/>
    </location>
</feature>
<dbReference type="GO" id="GO:0035371">
    <property type="term" value="C:microtubule plus-end"/>
    <property type="evidence" value="ECO:0007669"/>
    <property type="project" value="TreeGrafter"/>
</dbReference>
<dbReference type="Pfam" id="PF01302">
    <property type="entry name" value="CAP_GLY"/>
    <property type="match status" value="1"/>
</dbReference>
<dbReference type="SUPFAM" id="SSF74924">
    <property type="entry name" value="Cap-Gly domain"/>
    <property type="match status" value="1"/>
</dbReference>
<evidence type="ECO:0000256" key="1">
    <source>
        <dbReference type="ARBA" id="ARBA00004496"/>
    </source>
</evidence>
<sequence length="903" mass="103917">MVVSVGAKVKFKGDLGVVRYAGETHFAPGVWVGVELLDQPNGKNDGSVNGERYFQCEDKYGIFVREHLVDVLEARPLSPIKVNKTRASLPNDPTHRKTSSSSTRLSSAMSSRTPSRASEGGSNDSNSESLRLRNIIQKLQDKLQVMKSDLDILRSQLHLVEAKNIELEDTINKNKEDFEISAVDRETLEEQNVLLKEEIESLREQNSKIREQIKSLDKEAKSSNNPKHQDLLNESKESLIERNSMLEDALVKLRDYSNNQKTTLQRKIDELESTLDPLMDIEEKYEETSIKLIDAETTISDLKLHIETSIHSTEIIDTLTNENNSLTEENEKLKSTIQELEELRRVGEELESFHIENTSNLQKEIDQLKENFEKQTIGVQDLQESQEELKAKTIELEKINEALKQTTNGSSVKSKESNNNSNTNDLNKKAIQLKNDLLLAELEYRKQYIIFIEDTYGKSDTTTHQNEVLRLKSYVETYKLLAQYPNTESSDLFVNVLGIKLKYQLLLFAEDLELLASIHQYAQSFTSLDLEELSSKTESLIELVKEQAFRGLPNFKELRDSLFNQLSNVTSSFSNYFQGKCEIKQELETVNTILNVLGLINDDEISRRFSIPKGSLSKLYQVNNTRKQKLETSLERLQMQEGEDLKEITKIEIISFQDQLEGFLKHLSQLLATNTSDSLHQKIDTLLEFTTNHVDDLLNWEWEQPDKQTWVLKEVKTKLIDTKEMSSLQLDLSNAQELGSKKDKQIEELTLKINVLSSRLNISKDTESQLRKLKNEVSNLNELNEELNGKVFNLTESNEKMSKDLQKAKTNSLLYNSQFESLYEQKQYTDRAELVSELHDLRNVVKLLTKRKQKQENRNWLRIEFPKFNPYEKTQADELRNIGKDLQRAVNNAKLYSITDGAK</sequence>
<dbReference type="GO" id="GO:0005938">
    <property type="term" value="C:cell cortex"/>
    <property type="evidence" value="ECO:0007669"/>
    <property type="project" value="TreeGrafter"/>
</dbReference>
<evidence type="ECO:0000256" key="2">
    <source>
        <dbReference type="ARBA" id="ARBA00022490"/>
    </source>
</evidence>
<gene>
    <name evidence="6" type="ORF">BN7_2501</name>
</gene>
<keyword evidence="7" id="KW-1185">Reference proteome</keyword>
<comment type="subcellular location">
    <subcellularLocation>
        <location evidence="1">Cytoplasm</location>
    </subcellularLocation>
</comment>
<dbReference type="eggNOG" id="KOG0971">
    <property type="taxonomic scope" value="Eukaryota"/>
</dbReference>
<dbReference type="PROSITE" id="PS00845">
    <property type="entry name" value="CAP_GLY_1"/>
    <property type="match status" value="1"/>
</dbReference>
<protein>
    <submittedName>
        <fullName evidence="6">Dynactin subunit 1</fullName>
    </submittedName>
</protein>
<dbReference type="GO" id="GO:0051010">
    <property type="term" value="F:microtubule plus-end binding"/>
    <property type="evidence" value="ECO:0007669"/>
    <property type="project" value="TreeGrafter"/>
</dbReference>
<feature type="compositionally biased region" description="Low complexity" evidence="4">
    <location>
        <begin position="408"/>
        <end position="425"/>
    </location>
</feature>
<dbReference type="PROSITE" id="PS50245">
    <property type="entry name" value="CAP_GLY_2"/>
    <property type="match status" value="1"/>
</dbReference>
<keyword evidence="2" id="KW-0963">Cytoplasm</keyword>
<feature type="coiled-coil region" evidence="3">
    <location>
        <begin position="831"/>
        <end position="858"/>
    </location>
</feature>
<dbReference type="Proteomes" id="UP000009328">
    <property type="component" value="Unassembled WGS sequence"/>
</dbReference>
<dbReference type="GO" id="GO:0005634">
    <property type="term" value="C:nucleus"/>
    <property type="evidence" value="ECO:0007669"/>
    <property type="project" value="TreeGrafter"/>
</dbReference>
<dbReference type="AlphaFoldDB" id="K0KCX4"/>
<dbReference type="PANTHER" id="PTHR18916:SF85">
    <property type="entry name" value="TUBULIN-FOLDING COFACTOR B"/>
    <property type="match status" value="1"/>
</dbReference>
<evidence type="ECO:0000256" key="4">
    <source>
        <dbReference type="SAM" id="MobiDB-lite"/>
    </source>
</evidence>